<dbReference type="AlphaFoldDB" id="A0A8K0SDD8"/>
<reference evidence="2" key="1">
    <citation type="journal article" date="2021" name="Nat. Commun.">
        <title>Genetic determinants of endophytism in the Arabidopsis root mycobiome.</title>
        <authorList>
            <person name="Mesny F."/>
            <person name="Miyauchi S."/>
            <person name="Thiergart T."/>
            <person name="Pickel B."/>
            <person name="Atanasova L."/>
            <person name="Karlsson M."/>
            <person name="Huettel B."/>
            <person name="Barry K.W."/>
            <person name="Haridas S."/>
            <person name="Chen C."/>
            <person name="Bauer D."/>
            <person name="Andreopoulos W."/>
            <person name="Pangilinan J."/>
            <person name="LaButti K."/>
            <person name="Riley R."/>
            <person name="Lipzen A."/>
            <person name="Clum A."/>
            <person name="Drula E."/>
            <person name="Henrissat B."/>
            <person name="Kohler A."/>
            <person name="Grigoriev I.V."/>
            <person name="Martin F.M."/>
            <person name="Hacquard S."/>
        </authorList>
    </citation>
    <scope>NUCLEOTIDE SEQUENCE</scope>
    <source>
        <strain evidence="2">MPI-CAGE-CH-0235</strain>
    </source>
</reference>
<evidence type="ECO:0000259" key="1">
    <source>
        <dbReference type="Pfam" id="PF06985"/>
    </source>
</evidence>
<dbReference type="PANTHER" id="PTHR33112">
    <property type="entry name" value="DOMAIN PROTEIN, PUTATIVE-RELATED"/>
    <property type="match status" value="1"/>
</dbReference>
<organism evidence="2 3">
    <name type="scientific">Stachybotrys elegans</name>
    <dbReference type="NCBI Taxonomy" id="80388"/>
    <lineage>
        <taxon>Eukaryota</taxon>
        <taxon>Fungi</taxon>
        <taxon>Dikarya</taxon>
        <taxon>Ascomycota</taxon>
        <taxon>Pezizomycotina</taxon>
        <taxon>Sordariomycetes</taxon>
        <taxon>Hypocreomycetidae</taxon>
        <taxon>Hypocreales</taxon>
        <taxon>Stachybotryaceae</taxon>
        <taxon>Stachybotrys</taxon>
    </lineage>
</organism>
<name>A0A8K0SDD8_9HYPO</name>
<comment type="caution">
    <text evidence="2">The sequence shown here is derived from an EMBL/GenBank/DDBJ whole genome shotgun (WGS) entry which is preliminary data.</text>
</comment>
<dbReference type="InterPro" id="IPR010730">
    <property type="entry name" value="HET"/>
</dbReference>
<proteinExistence type="predicted"/>
<sequence>MDNACSIVSPSQGPRGLQLWVEAYLAEDANSLDASSDVILAVESDQLDLDGVEQRVEELVAQADVSDSFCGHCTHLLHHWPGPGIKSFQSTVAGPLDTKEIEASSRAGCLMCSFLFSRLKMTDHLLTFRKIEARLAQLQHAASSSLSVMNVGTAGTQILWANFPGRVATDVNGPEARSVQLESHVLSITAYLWHECIDPLDFTEVWLSTCWDHHPQCRVRSELELPTRLVSFAGDVVKVVETCSLDEMPQYATLSYCWGGANFKKLTDETYAQYTGQIPNEDLAQTFKDALEIAKRLGVLYIWIDALCIIQDQPDQSDWLKESGRMHFVYGGSHINLAASAAVNVHEGFLSKDSFLNPPSGGFHARATTSEYSEVRNFHSRFVYEESCSDTHLGGRAWAFQERLLSPRTIHFGPYGVFWECRSMRRSQFVPNGFPGHPSLRLVWPEDKELDWWAINQNYSKTKLTFGSDRLPALAGVAFRQHQVTKEQYLAGMWKETLVSHLAWRLSHHHGPLKRPEWRAPTWSWTSIDSATSFGRYMNLKDKKQYVHVIEAWTTPSGPNQYGAIKDAAIVIGYSSLIGTRLAKKDHNGIAQHHVRVQSETFPVEVDCLDEDGQEPDSSVYLLPVLSGWTGYRGSNIMPSNSENVASGDAGKGQRQMVIGGLVLRREANGQYFRLGSFHLSNIPGLSGFENGEGQGRDYHAEFFRAIDMAEEGVQSVAGTLDSEQVHTITIK</sequence>
<protein>
    <submittedName>
        <fullName evidence="2">Heterokaryon incompatibility protein-domain-containing protein</fullName>
    </submittedName>
</protein>
<dbReference type="EMBL" id="JAGPNK010000030">
    <property type="protein sequence ID" value="KAH7303634.1"/>
    <property type="molecule type" value="Genomic_DNA"/>
</dbReference>
<dbReference type="Pfam" id="PF06985">
    <property type="entry name" value="HET"/>
    <property type="match status" value="1"/>
</dbReference>
<dbReference type="Proteomes" id="UP000813444">
    <property type="component" value="Unassembled WGS sequence"/>
</dbReference>
<dbReference type="PANTHER" id="PTHR33112:SF8">
    <property type="entry name" value="HETEROKARYON INCOMPATIBILITY DOMAIN-CONTAINING PROTEIN"/>
    <property type="match status" value="1"/>
</dbReference>
<evidence type="ECO:0000313" key="2">
    <source>
        <dbReference type="EMBL" id="KAH7303634.1"/>
    </source>
</evidence>
<evidence type="ECO:0000313" key="3">
    <source>
        <dbReference type="Proteomes" id="UP000813444"/>
    </source>
</evidence>
<dbReference type="OrthoDB" id="5362512at2759"/>
<feature type="domain" description="Heterokaryon incompatibility" evidence="1">
    <location>
        <begin position="251"/>
        <end position="402"/>
    </location>
</feature>
<keyword evidence="3" id="KW-1185">Reference proteome</keyword>
<accession>A0A8K0SDD8</accession>
<gene>
    <name evidence="2" type="ORF">B0I35DRAFT_177073</name>
</gene>